<dbReference type="OrthoDB" id="2683600at2759"/>
<feature type="region of interest" description="Disordered" evidence="1">
    <location>
        <begin position="131"/>
        <end position="186"/>
    </location>
</feature>
<proteinExistence type="predicted"/>
<protein>
    <submittedName>
        <fullName evidence="2">Uncharacterized protein</fullName>
    </submittedName>
</protein>
<evidence type="ECO:0000256" key="1">
    <source>
        <dbReference type="SAM" id="MobiDB-lite"/>
    </source>
</evidence>
<name>A0A9P7A2Z4_9AGAM</name>
<dbReference type="EMBL" id="JABBWD010000005">
    <property type="protein sequence ID" value="KAG1781463.1"/>
    <property type="molecule type" value="Genomic_DNA"/>
</dbReference>
<evidence type="ECO:0000313" key="2">
    <source>
        <dbReference type="EMBL" id="KAG1781463.1"/>
    </source>
</evidence>
<sequence>MSTPVDTSLTSLKASIAQIMAIISGAWQIPLGPSHFSLGSQAHVVKEYGAGPLPSIVLSCSEELLRVRTMTPQVWPNWHSIGYDDPHLLKHPWRSKLLAWEVLGDHTFDLPVAAPPSTGPIPVDLPSPPVLTDNVASSSTNPTTEYQDKGKGKAVFADLEPEAEGSRKRKSPMILEPSSQPPKLAMKSHKHMRSTCIVKLNPFIESEDDDEPIIKICCLGRLFIVSHFCSFGGVLEVVLPWLSTIVARTPNLPRSPRVPTKKLFGPATISLIYASRSQAIAGSCLAVVEPSQLTPKTPVEAPPVIKVGDILILRLACNKQDWPCVTRFDKRTGNPCMLCVYCMTKKIKCISMTLGSPPKCSQAPSTTWRVRSRTPSKAPSKAPPALQSKAQTRSQSRGPSDTLGITAVTTPKTQMCGRSKTITAVKAPAPAPAHKLPDTSIFEFSSPSCSTQCAHAKPTWHGNSNSCCLINLSLSPRHPTQSALPPLVDLPMAGVEPTPPKIENSYAIEDLMFELSQVQPPLDPLPTPPGALISREIVDTDDLGNLVPEYDSDDDMDVEVKVEASSEETDMAT</sequence>
<feature type="compositionally biased region" description="Polar residues" evidence="1">
    <location>
        <begin position="134"/>
        <end position="145"/>
    </location>
</feature>
<dbReference type="Proteomes" id="UP000714275">
    <property type="component" value="Unassembled WGS sequence"/>
</dbReference>
<comment type="caution">
    <text evidence="2">The sequence shown here is derived from an EMBL/GenBank/DDBJ whole genome shotgun (WGS) entry which is preliminary data.</text>
</comment>
<feature type="region of interest" description="Disordered" evidence="1">
    <location>
        <begin position="356"/>
        <end position="405"/>
    </location>
</feature>
<reference evidence="2" key="1">
    <citation type="journal article" date="2020" name="New Phytol.">
        <title>Comparative genomics reveals dynamic genome evolution in host specialist ectomycorrhizal fungi.</title>
        <authorList>
            <person name="Lofgren L.A."/>
            <person name="Nguyen N.H."/>
            <person name="Vilgalys R."/>
            <person name="Ruytinx J."/>
            <person name="Liao H.L."/>
            <person name="Branco S."/>
            <person name="Kuo A."/>
            <person name="LaButti K."/>
            <person name="Lipzen A."/>
            <person name="Andreopoulos W."/>
            <person name="Pangilinan J."/>
            <person name="Riley R."/>
            <person name="Hundley H."/>
            <person name="Na H."/>
            <person name="Barry K."/>
            <person name="Grigoriev I.V."/>
            <person name="Stajich J.E."/>
            <person name="Kennedy P.G."/>
        </authorList>
    </citation>
    <scope>NUCLEOTIDE SEQUENCE</scope>
    <source>
        <strain evidence="2">DOB743</strain>
    </source>
</reference>
<keyword evidence="3" id="KW-1185">Reference proteome</keyword>
<feature type="compositionally biased region" description="Low complexity" evidence="1">
    <location>
        <begin position="375"/>
        <end position="390"/>
    </location>
</feature>
<organism evidence="2 3">
    <name type="scientific">Suillus placidus</name>
    <dbReference type="NCBI Taxonomy" id="48579"/>
    <lineage>
        <taxon>Eukaryota</taxon>
        <taxon>Fungi</taxon>
        <taxon>Dikarya</taxon>
        <taxon>Basidiomycota</taxon>
        <taxon>Agaricomycotina</taxon>
        <taxon>Agaricomycetes</taxon>
        <taxon>Agaricomycetidae</taxon>
        <taxon>Boletales</taxon>
        <taxon>Suillineae</taxon>
        <taxon>Suillaceae</taxon>
        <taxon>Suillus</taxon>
    </lineage>
</organism>
<evidence type="ECO:0000313" key="3">
    <source>
        <dbReference type="Proteomes" id="UP000714275"/>
    </source>
</evidence>
<accession>A0A9P7A2Z4</accession>
<dbReference type="AlphaFoldDB" id="A0A9P7A2Z4"/>
<gene>
    <name evidence="2" type="ORF">EV702DRAFT_1244568</name>
</gene>